<keyword evidence="14" id="KW-1185">Reference proteome</keyword>
<feature type="chain" id="PRO_5040301493" evidence="10">
    <location>
        <begin position="24"/>
        <end position="648"/>
    </location>
</feature>
<keyword evidence="7 13" id="KW-0675">Receptor</keyword>
<evidence type="ECO:0000256" key="2">
    <source>
        <dbReference type="ARBA" id="ARBA00008685"/>
    </source>
</evidence>
<dbReference type="Pfam" id="PF24576">
    <property type="entry name" value="IR75A_N"/>
    <property type="match status" value="1"/>
</dbReference>
<evidence type="ECO:0000259" key="12">
    <source>
        <dbReference type="Pfam" id="PF24576"/>
    </source>
</evidence>
<sequence>MQELLKNWFQIPILLLLLGTTFCVEFEYHLTKDYVRYINARIVLFALSEHQSLNELVERSVDFQSEGYWINHWTAVNKSEIRNFNYERFFERSSHQMCVVIHLGHNQTKEILREISIRKMFHFERSWLMFGSNAEEAFDALSGENINADAQIATVTPIDKDKFQVDDVYNPSHTRGCKLRIEKIGNWNKKTGLRMLELKTKIERRHDLGGVTFLSVIAIPKIPPNMTFMEHINSDENTHLDSSSKNNYRIYQFLMEMYNFKMEIRRSKIWGALKSDGTWIGALGLTNRSEVDICISGVRWETDRYGAFEQTTEGYFVRVLFLFRHPRSVDTTKIFLTPFDMLVWGLILLVGIVVSVENFLIELTQKRMQMAQVKISYSDKLFTVCGILFQQGYTETSMKLSSRVLMTTILVFSLIIYQFYGSFIVGALLTEPPKSIKTVQQLYNSKLEVASDDIAYVQDIFKYVGEEWTSKLYSKVIAQPKPALPLHVGLNMVKRGRFVINTDANYAYKILERLLTDREACDLQEINYVPKIPTGSPLPNKSPLKEMIKIAIRKLYETGMLAHLWKIWIGHKPKCGNSVDVLAVDFMHFSSAFYALAFGMQISIACLLGFSSFTFLYHLPLNENFGEGNDVIRGMGHISVSTRWERGR</sequence>
<protein>
    <submittedName>
        <fullName evidence="13">Ionotropic receptor 75a</fullName>
    </submittedName>
</protein>
<evidence type="ECO:0000259" key="11">
    <source>
        <dbReference type="Pfam" id="PF00060"/>
    </source>
</evidence>
<dbReference type="Gene3D" id="1.10.287.70">
    <property type="match status" value="1"/>
</dbReference>
<dbReference type="GO" id="GO:0005886">
    <property type="term" value="C:plasma membrane"/>
    <property type="evidence" value="ECO:0007669"/>
    <property type="project" value="UniProtKB-SubCell"/>
</dbReference>
<evidence type="ECO:0000256" key="4">
    <source>
        <dbReference type="ARBA" id="ARBA00022692"/>
    </source>
</evidence>
<evidence type="ECO:0000256" key="7">
    <source>
        <dbReference type="ARBA" id="ARBA00023170"/>
    </source>
</evidence>
<dbReference type="InterPro" id="IPR057074">
    <property type="entry name" value="IR75A_N"/>
</dbReference>
<dbReference type="SUPFAM" id="SSF53850">
    <property type="entry name" value="Periplasmic binding protein-like II"/>
    <property type="match status" value="1"/>
</dbReference>
<keyword evidence="10" id="KW-0732">Signal</keyword>
<dbReference type="OrthoDB" id="413361at2759"/>
<evidence type="ECO:0000313" key="13">
    <source>
        <dbReference type="EMBL" id="KAJ6640789.1"/>
    </source>
</evidence>
<evidence type="ECO:0000256" key="3">
    <source>
        <dbReference type="ARBA" id="ARBA00022475"/>
    </source>
</evidence>
<evidence type="ECO:0000313" key="14">
    <source>
        <dbReference type="Proteomes" id="UP001151699"/>
    </source>
</evidence>
<evidence type="ECO:0000256" key="10">
    <source>
        <dbReference type="SAM" id="SignalP"/>
    </source>
</evidence>
<keyword evidence="5 9" id="KW-1133">Transmembrane helix</keyword>
<dbReference type="EMBL" id="WJQU01000002">
    <property type="protein sequence ID" value="KAJ6640789.1"/>
    <property type="molecule type" value="Genomic_DNA"/>
</dbReference>
<evidence type="ECO:0000256" key="6">
    <source>
        <dbReference type="ARBA" id="ARBA00023136"/>
    </source>
</evidence>
<dbReference type="InterPro" id="IPR001320">
    <property type="entry name" value="Iontro_rcpt_C"/>
</dbReference>
<evidence type="ECO:0000256" key="8">
    <source>
        <dbReference type="ARBA" id="ARBA00023180"/>
    </source>
</evidence>
<evidence type="ECO:0000256" key="1">
    <source>
        <dbReference type="ARBA" id="ARBA00004651"/>
    </source>
</evidence>
<accession>A0A9Q0MZD9</accession>
<keyword evidence="3" id="KW-1003">Cell membrane</keyword>
<dbReference type="Proteomes" id="UP001151699">
    <property type="component" value="Chromosome B"/>
</dbReference>
<keyword evidence="8" id="KW-0325">Glycoprotein</keyword>
<dbReference type="GO" id="GO:0015276">
    <property type="term" value="F:ligand-gated monoatomic ion channel activity"/>
    <property type="evidence" value="ECO:0007669"/>
    <property type="project" value="InterPro"/>
</dbReference>
<feature type="transmembrane region" description="Helical" evidence="9">
    <location>
        <begin position="404"/>
        <end position="429"/>
    </location>
</feature>
<feature type="signal peptide" evidence="10">
    <location>
        <begin position="1"/>
        <end position="23"/>
    </location>
</feature>
<reference evidence="13" key="1">
    <citation type="submission" date="2022-07" db="EMBL/GenBank/DDBJ databases">
        <authorList>
            <person name="Trinca V."/>
            <person name="Uliana J.V.C."/>
            <person name="Torres T.T."/>
            <person name="Ward R.J."/>
            <person name="Monesi N."/>
        </authorList>
    </citation>
    <scope>NUCLEOTIDE SEQUENCE</scope>
    <source>
        <strain evidence="13">HSMRA1968</strain>
        <tissue evidence="13">Whole embryos</tissue>
    </source>
</reference>
<dbReference type="AlphaFoldDB" id="A0A9Q0MZD9"/>
<evidence type="ECO:0000256" key="9">
    <source>
        <dbReference type="SAM" id="Phobius"/>
    </source>
</evidence>
<comment type="subcellular location">
    <subcellularLocation>
        <location evidence="1">Cell membrane</location>
        <topology evidence="1">Multi-pass membrane protein</topology>
    </subcellularLocation>
</comment>
<dbReference type="InterPro" id="IPR052192">
    <property type="entry name" value="Insect_Ionotropic_Sensory_Rcpt"/>
</dbReference>
<dbReference type="PANTHER" id="PTHR42643">
    <property type="entry name" value="IONOTROPIC RECEPTOR 20A-RELATED"/>
    <property type="match status" value="1"/>
</dbReference>
<organism evidence="13 14">
    <name type="scientific">Pseudolycoriella hygida</name>
    <dbReference type="NCBI Taxonomy" id="35572"/>
    <lineage>
        <taxon>Eukaryota</taxon>
        <taxon>Metazoa</taxon>
        <taxon>Ecdysozoa</taxon>
        <taxon>Arthropoda</taxon>
        <taxon>Hexapoda</taxon>
        <taxon>Insecta</taxon>
        <taxon>Pterygota</taxon>
        <taxon>Neoptera</taxon>
        <taxon>Endopterygota</taxon>
        <taxon>Diptera</taxon>
        <taxon>Nematocera</taxon>
        <taxon>Sciaroidea</taxon>
        <taxon>Sciaridae</taxon>
        <taxon>Pseudolycoriella</taxon>
    </lineage>
</organism>
<proteinExistence type="inferred from homology"/>
<name>A0A9Q0MZD9_9DIPT</name>
<evidence type="ECO:0000256" key="5">
    <source>
        <dbReference type="ARBA" id="ARBA00022989"/>
    </source>
</evidence>
<dbReference type="Pfam" id="PF00060">
    <property type="entry name" value="Lig_chan"/>
    <property type="match status" value="1"/>
</dbReference>
<dbReference type="PANTHER" id="PTHR42643:SF33">
    <property type="entry name" value="GLUTAMATE RECEPTOR 2-LIKE PROTEIN"/>
    <property type="match status" value="1"/>
</dbReference>
<comment type="caution">
    <text evidence="13">The sequence shown here is derived from an EMBL/GenBank/DDBJ whole genome shotgun (WGS) entry which is preliminary data.</text>
</comment>
<comment type="similarity">
    <text evidence="2">Belongs to the glutamate-gated ion channel (TC 1.A.10.1) family.</text>
</comment>
<feature type="transmembrane region" description="Helical" evidence="9">
    <location>
        <begin position="341"/>
        <end position="361"/>
    </location>
</feature>
<gene>
    <name evidence="13" type="primary">Ir75a_0</name>
    <name evidence="13" type="ORF">Bhyg_05721</name>
</gene>
<dbReference type="GO" id="GO:0050906">
    <property type="term" value="P:detection of stimulus involved in sensory perception"/>
    <property type="evidence" value="ECO:0007669"/>
    <property type="project" value="UniProtKB-ARBA"/>
</dbReference>
<feature type="domain" description="Ionotropic receptor 75a N-terminal" evidence="12">
    <location>
        <begin position="27"/>
        <end position="217"/>
    </location>
</feature>
<keyword evidence="4 9" id="KW-0812">Transmembrane</keyword>
<keyword evidence="6 9" id="KW-0472">Membrane</keyword>
<feature type="domain" description="Ionotropic glutamate receptor C-terminal" evidence="11">
    <location>
        <begin position="343"/>
        <end position="600"/>
    </location>
</feature>
<feature type="transmembrane region" description="Helical" evidence="9">
    <location>
        <begin position="592"/>
        <end position="617"/>
    </location>
</feature>